<dbReference type="InterPro" id="IPR047757">
    <property type="entry name" value="AfsA-like"/>
</dbReference>
<proteinExistence type="predicted"/>
<feature type="domain" description="A-factor biosynthesis hotdog" evidence="1">
    <location>
        <begin position="23"/>
        <end position="155"/>
    </location>
</feature>
<dbReference type="Pfam" id="PF03756">
    <property type="entry name" value="AfsA"/>
    <property type="match status" value="2"/>
</dbReference>
<dbReference type="InterPro" id="IPR005509">
    <property type="entry name" value="AfsA_hotdog_dom"/>
</dbReference>
<protein>
    <submittedName>
        <fullName evidence="2">Transcriptional regulator</fullName>
    </submittedName>
</protein>
<dbReference type="EMBL" id="DS999642">
    <property type="protein sequence ID" value="EFE72490.2"/>
    <property type="molecule type" value="Genomic_DNA"/>
</dbReference>
<organism evidence="2 3">
    <name type="scientific">Streptomyces viridosporus (strain ATCC 14672 / DSM 40746 / JCM 4963 / KCTC 9882 / NRRL B-12104 / FH 1290)</name>
    <name type="common">Streptomyces ghanaensis</name>
    <dbReference type="NCBI Taxonomy" id="566461"/>
    <lineage>
        <taxon>Bacteria</taxon>
        <taxon>Bacillati</taxon>
        <taxon>Actinomycetota</taxon>
        <taxon>Actinomycetes</taxon>
        <taxon>Kitasatosporales</taxon>
        <taxon>Streptomycetaceae</taxon>
        <taxon>Streptomyces</taxon>
    </lineage>
</organism>
<evidence type="ECO:0000259" key="1">
    <source>
        <dbReference type="Pfam" id="PF03756"/>
    </source>
</evidence>
<dbReference type="GO" id="GO:0016740">
    <property type="term" value="F:transferase activity"/>
    <property type="evidence" value="ECO:0007669"/>
    <property type="project" value="InterPro"/>
</dbReference>
<dbReference type="AlphaFoldDB" id="D6AAF5"/>
<dbReference type="NCBIfam" id="NF041195">
    <property type="entry name" value="ScbA_BarX_GamBu"/>
    <property type="match status" value="1"/>
</dbReference>
<gene>
    <name evidence="2" type="ORF">SSFG_07725</name>
</gene>
<dbReference type="RefSeq" id="WP_004994181.1">
    <property type="nucleotide sequence ID" value="NZ_DS999642.1"/>
</dbReference>
<evidence type="ECO:0000313" key="2">
    <source>
        <dbReference type="EMBL" id="EFE72490.2"/>
    </source>
</evidence>
<reference evidence="3" key="1">
    <citation type="submission" date="2008-12" db="EMBL/GenBank/DDBJ databases">
        <title>Annotation of Streptomyces ghanaensis ATCC 14672.</title>
        <authorList>
            <consortium name="The Broad Institute Genome Sequencing Platform"/>
            <consortium name="Broad Institute Microbial Sequencing Center"/>
            <person name="Fischbach M."/>
            <person name="Ward D."/>
            <person name="Young S."/>
            <person name="Kodira C.D."/>
            <person name="Zeng Q."/>
            <person name="Koehrsen M."/>
            <person name="Godfrey P."/>
            <person name="Alvarado L."/>
            <person name="Berlin A.M."/>
            <person name="Borenstein D."/>
            <person name="Chen Z."/>
            <person name="Engels R."/>
            <person name="Freedman E."/>
            <person name="Gellesch M."/>
            <person name="Goldberg J."/>
            <person name="Griggs A."/>
            <person name="Gujja S."/>
            <person name="Heiman D.I."/>
            <person name="Hepburn T.A."/>
            <person name="Howarth C."/>
            <person name="Jen D."/>
            <person name="Larson L."/>
            <person name="Lewis B."/>
            <person name="Mehta T."/>
            <person name="Park D."/>
            <person name="Pearson M."/>
            <person name="Roberts A."/>
            <person name="Saif S."/>
            <person name="Shea T.D."/>
            <person name="Shenoy N."/>
            <person name="Sisk P."/>
            <person name="Stolte C."/>
            <person name="Sykes S.N."/>
            <person name="Walk T."/>
            <person name="White J."/>
            <person name="Yandava C."/>
            <person name="Straight P."/>
            <person name="Clardy J."/>
            <person name="Hung D."/>
            <person name="Kolter R."/>
            <person name="Mekalanos J."/>
            <person name="Walker S."/>
            <person name="Walsh C.T."/>
            <person name="Wieland B.L.C."/>
            <person name="Ilzarbe M."/>
            <person name="Galagan J."/>
            <person name="Nusbaum C."/>
            <person name="Birren B."/>
        </authorList>
    </citation>
    <scope>NUCLEOTIDE SEQUENCE [LARGE SCALE GENOMIC DNA]</scope>
    <source>
        <strain evidence="3">ATCC 14672 / DSM 40746 / JCM 4963 / KCTC 9882 / NRRL B-12104 / FH 1290</strain>
    </source>
</reference>
<dbReference type="eggNOG" id="ENOG5033Y1N">
    <property type="taxonomic scope" value="Bacteria"/>
</dbReference>
<sequence>MLTTADPHRATEPVLTTTVAREYVHRAALSEVLMTGWNKLGRDSFVATAQWPRGHSFYTPEHGLHDPLLLCETIRQASTLLAHVGYHIPLGHHLTWSRLQYTLVPEAMRIGKTPADIQLHVVCSDIRYHRSIPVTMSMHMEATRDGVPFATAGVRFAGHSPAVYKRLRAGRGEVEEVFAKAPQPPEPVSRSAVGRLRKQDIVLAPTSERGLWQLRVDTSHPVLFDHALDHVPGMLLLESVRQAAHAMEPGRATALLPTSMDVSFNRYIEFDEPCWIEAGPAPTTASSAGTRSTIRVNAVQKGFSAFHASAELADAAWI</sequence>
<name>D6AAF5_STRV1</name>
<accession>D6AAF5</accession>
<feature type="domain" description="A-factor biosynthesis hotdog" evidence="1">
    <location>
        <begin position="192"/>
        <end position="303"/>
    </location>
</feature>
<evidence type="ECO:0000313" key="3">
    <source>
        <dbReference type="Proteomes" id="UP000003824"/>
    </source>
</evidence>
<dbReference type="Proteomes" id="UP000003824">
    <property type="component" value="Unassembled WGS sequence"/>
</dbReference>